<evidence type="ECO:0000256" key="2">
    <source>
        <dbReference type="ARBA" id="ARBA00022525"/>
    </source>
</evidence>
<dbReference type="GO" id="GO:0005577">
    <property type="term" value="C:fibrinogen complex"/>
    <property type="evidence" value="ECO:0007669"/>
    <property type="project" value="TreeGrafter"/>
</dbReference>
<reference evidence="9 10" key="1">
    <citation type="submission" date="2019-01" db="EMBL/GenBank/DDBJ databases">
        <authorList>
            <person name="Sayadi A."/>
        </authorList>
    </citation>
    <scope>NUCLEOTIDE SEQUENCE [LARGE SCALE GENOMIC DNA]</scope>
</reference>
<gene>
    <name evidence="9" type="ORF">CALMAC_LOCUS534</name>
</gene>
<evidence type="ECO:0000256" key="3">
    <source>
        <dbReference type="ARBA" id="ARBA00022729"/>
    </source>
</evidence>
<feature type="domain" description="Fibrinogen C-terminal" evidence="8">
    <location>
        <begin position="123"/>
        <end position="342"/>
    </location>
</feature>
<evidence type="ECO:0000256" key="4">
    <source>
        <dbReference type="ARBA" id="ARBA00023054"/>
    </source>
</evidence>
<evidence type="ECO:0000313" key="10">
    <source>
        <dbReference type="Proteomes" id="UP000410492"/>
    </source>
</evidence>
<organism evidence="9 10">
    <name type="scientific">Callosobruchus maculatus</name>
    <name type="common">Southern cowpea weevil</name>
    <name type="synonym">Pulse bruchid</name>
    <dbReference type="NCBI Taxonomy" id="64391"/>
    <lineage>
        <taxon>Eukaryota</taxon>
        <taxon>Metazoa</taxon>
        <taxon>Ecdysozoa</taxon>
        <taxon>Arthropoda</taxon>
        <taxon>Hexapoda</taxon>
        <taxon>Insecta</taxon>
        <taxon>Pterygota</taxon>
        <taxon>Neoptera</taxon>
        <taxon>Endopterygota</taxon>
        <taxon>Coleoptera</taxon>
        <taxon>Polyphaga</taxon>
        <taxon>Cucujiformia</taxon>
        <taxon>Chrysomeloidea</taxon>
        <taxon>Chrysomelidae</taxon>
        <taxon>Bruchinae</taxon>
        <taxon>Bruchini</taxon>
        <taxon>Callosobruchus</taxon>
    </lineage>
</organism>
<dbReference type="GO" id="GO:0005201">
    <property type="term" value="F:extracellular matrix structural constituent"/>
    <property type="evidence" value="ECO:0007669"/>
    <property type="project" value="TreeGrafter"/>
</dbReference>
<name>A0A653BG72_CALMS</name>
<protein>
    <recommendedName>
        <fullName evidence="8">Fibrinogen C-terminal domain-containing protein</fullName>
    </recommendedName>
</protein>
<evidence type="ECO:0000259" key="8">
    <source>
        <dbReference type="PROSITE" id="PS51406"/>
    </source>
</evidence>
<keyword evidence="4" id="KW-0175">Coiled coil</keyword>
<dbReference type="Pfam" id="PF00147">
    <property type="entry name" value="Fibrinogen_C"/>
    <property type="match status" value="1"/>
</dbReference>
<keyword evidence="3 7" id="KW-0732">Signal</keyword>
<dbReference type="SUPFAM" id="SSF56496">
    <property type="entry name" value="Fibrinogen C-terminal domain-like"/>
    <property type="match status" value="1"/>
</dbReference>
<dbReference type="Proteomes" id="UP000410492">
    <property type="component" value="Unassembled WGS sequence"/>
</dbReference>
<dbReference type="PROSITE" id="PS51406">
    <property type="entry name" value="FIBRINOGEN_C_2"/>
    <property type="match status" value="1"/>
</dbReference>
<dbReference type="CDD" id="cd00087">
    <property type="entry name" value="FReD"/>
    <property type="match status" value="1"/>
</dbReference>
<dbReference type="InterPro" id="IPR014716">
    <property type="entry name" value="Fibrinogen_a/b/g_C_1"/>
</dbReference>
<evidence type="ECO:0000256" key="6">
    <source>
        <dbReference type="ARBA" id="ARBA00023180"/>
    </source>
</evidence>
<evidence type="ECO:0000313" key="9">
    <source>
        <dbReference type="EMBL" id="VEN34294.1"/>
    </source>
</evidence>
<evidence type="ECO:0000256" key="1">
    <source>
        <dbReference type="ARBA" id="ARBA00004613"/>
    </source>
</evidence>
<evidence type="ECO:0000256" key="5">
    <source>
        <dbReference type="ARBA" id="ARBA00023157"/>
    </source>
</evidence>
<dbReference type="InterPro" id="IPR037579">
    <property type="entry name" value="FIB_ANG-like"/>
</dbReference>
<feature type="chain" id="PRO_5024883689" description="Fibrinogen C-terminal domain-containing protein" evidence="7">
    <location>
        <begin position="22"/>
        <end position="346"/>
    </location>
</feature>
<dbReference type="GO" id="GO:0030674">
    <property type="term" value="F:protein-macromolecule adaptor activity"/>
    <property type="evidence" value="ECO:0007669"/>
    <property type="project" value="TreeGrafter"/>
</dbReference>
<dbReference type="InterPro" id="IPR002181">
    <property type="entry name" value="Fibrinogen_a/b/g_C_dom"/>
</dbReference>
<keyword evidence="6" id="KW-0325">Glycoprotein</keyword>
<proteinExistence type="predicted"/>
<dbReference type="GO" id="GO:0034116">
    <property type="term" value="P:positive regulation of heterotypic cell-cell adhesion"/>
    <property type="evidence" value="ECO:0007669"/>
    <property type="project" value="TreeGrafter"/>
</dbReference>
<dbReference type="SMART" id="SM00186">
    <property type="entry name" value="FBG"/>
    <property type="match status" value="1"/>
</dbReference>
<dbReference type="AlphaFoldDB" id="A0A653BG72"/>
<keyword evidence="10" id="KW-1185">Reference proteome</keyword>
<evidence type="ECO:0000256" key="7">
    <source>
        <dbReference type="SAM" id="SignalP"/>
    </source>
</evidence>
<feature type="signal peptide" evidence="7">
    <location>
        <begin position="1"/>
        <end position="21"/>
    </location>
</feature>
<keyword evidence="5" id="KW-1015">Disulfide bond</keyword>
<dbReference type="Gene3D" id="3.90.215.10">
    <property type="entry name" value="Gamma Fibrinogen, chain A, domain 1"/>
    <property type="match status" value="1"/>
</dbReference>
<dbReference type="InterPro" id="IPR036056">
    <property type="entry name" value="Fibrinogen-like_C"/>
</dbReference>
<sequence>MIWNSLCILIIVGVLLSSAQAISSCLKHTRGCSAHLQCRLEELGAEIQKIPYDTSTGLSSNSKDQRTRIVDLSSELWNLRQTVSYVVNVTGKIRDEIGHLNIILDKGIKRSGTVRTFQSQDFYQECPIPRSCQEILWKAKRHRNSVDTGMFTIKPSPSSEQFQVLCDMRTEGGGWVVIQNRYGGSENFNRSWDEYKRGFGKPPGEFWLGLEYVHAMTGGDTVLPVDISLQDVSNDEAIFKSHQFSVGSEKEGYAIRLVDKQVGRSLTKLAGTKFSTSDTTDGHGCAKTLGFGWWFNKNCTASNLNGNYPKEGDTKNNGVFWEEFRGMDNRLNITSIRLRAKVPRIH</sequence>
<comment type="subcellular location">
    <subcellularLocation>
        <location evidence="1">Secreted</location>
    </subcellularLocation>
</comment>
<dbReference type="PANTHER" id="PTHR47221">
    <property type="entry name" value="FIBRINOGEN ALPHA CHAIN"/>
    <property type="match status" value="1"/>
</dbReference>
<dbReference type="NCBIfam" id="NF040941">
    <property type="entry name" value="GGGWT_bact"/>
    <property type="match status" value="1"/>
</dbReference>
<keyword evidence="2" id="KW-0964">Secreted</keyword>
<dbReference type="EMBL" id="CAACVG010000553">
    <property type="protein sequence ID" value="VEN34294.1"/>
    <property type="molecule type" value="Genomic_DNA"/>
</dbReference>
<dbReference type="PANTHER" id="PTHR47221:SF6">
    <property type="entry name" value="FIBRINOGEN ALPHA CHAIN"/>
    <property type="match status" value="1"/>
</dbReference>
<dbReference type="OrthoDB" id="7735550at2759"/>
<accession>A0A653BG72</accession>